<feature type="transmembrane region" description="Helical" evidence="2">
    <location>
        <begin position="337"/>
        <end position="354"/>
    </location>
</feature>
<keyword evidence="3" id="KW-1185">Reference proteome</keyword>
<dbReference type="InterPro" id="IPR029370">
    <property type="entry name" value="TMEM117"/>
</dbReference>
<feature type="transmembrane region" description="Helical" evidence="2">
    <location>
        <begin position="274"/>
        <end position="292"/>
    </location>
</feature>
<protein>
    <submittedName>
        <fullName evidence="4">Transmembrane protein 117-like</fullName>
    </submittedName>
</protein>
<keyword evidence="2" id="KW-0812">Transmembrane</keyword>
<dbReference type="OrthoDB" id="419441at2759"/>
<evidence type="ECO:0000313" key="3">
    <source>
        <dbReference type="Proteomes" id="UP000515163"/>
    </source>
</evidence>
<keyword evidence="2" id="KW-1133">Transmembrane helix</keyword>
<feature type="transmembrane region" description="Helical" evidence="2">
    <location>
        <begin position="428"/>
        <end position="448"/>
    </location>
</feature>
<dbReference type="InParanoid" id="A0A6P8IRF5"/>
<evidence type="ECO:0000256" key="2">
    <source>
        <dbReference type="SAM" id="Phobius"/>
    </source>
</evidence>
<dbReference type="KEGG" id="aten:116304050"/>
<dbReference type="FunCoup" id="A0A6P8IRF5">
    <property type="interactions" value="965"/>
</dbReference>
<proteinExistence type="predicted"/>
<gene>
    <name evidence="4" type="primary">LOC116304050</name>
</gene>
<evidence type="ECO:0000313" key="4">
    <source>
        <dbReference type="RefSeq" id="XP_031569559.1"/>
    </source>
</evidence>
<dbReference type="PANTHER" id="PTHR31226:SF1">
    <property type="entry name" value="TRANSMEMBRANE PROTEIN 117"/>
    <property type="match status" value="1"/>
</dbReference>
<feature type="compositionally biased region" description="Basic and acidic residues" evidence="1">
    <location>
        <begin position="26"/>
        <end position="40"/>
    </location>
</feature>
<dbReference type="AlphaFoldDB" id="A0A6P8IRF5"/>
<name>A0A6P8IRF5_ACTTE</name>
<dbReference type="GeneID" id="116304050"/>
<dbReference type="GO" id="GO:0070059">
    <property type="term" value="P:intrinsic apoptotic signaling pathway in response to endoplasmic reticulum stress"/>
    <property type="evidence" value="ECO:0007669"/>
    <property type="project" value="TreeGrafter"/>
</dbReference>
<accession>A0A6P8IRF5</accession>
<dbReference type="Pfam" id="PF15113">
    <property type="entry name" value="TMEM117"/>
    <property type="match status" value="1"/>
</dbReference>
<reference evidence="4" key="1">
    <citation type="submission" date="2025-08" db="UniProtKB">
        <authorList>
            <consortium name="RefSeq"/>
        </authorList>
    </citation>
    <scope>IDENTIFICATION</scope>
    <source>
        <tissue evidence="4">Tentacle</tissue>
    </source>
</reference>
<dbReference type="RefSeq" id="XP_031569559.1">
    <property type="nucleotide sequence ID" value="XM_031713699.1"/>
</dbReference>
<evidence type="ECO:0000256" key="1">
    <source>
        <dbReference type="SAM" id="MobiDB-lite"/>
    </source>
</evidence>
<keyword evidence="2" id="KW-0472">Membrane</keyword>
<feature type="transmembrane region" description="Helical" evidence="2">
    <location>
        <begin position="146"/>
        <end position="169"/>
    </location>
</feature>
<feature type="transmembrane region" description="Helical" evidence="2">
    <location>
        <begin position="68"/>
        <end position="86"/>
    </location>
</feature>
<sequence length="514" mass="59535">MSSPTKHHQNSDVDEVDQPNEQQPKSTEDHAQTTAEHESIDATPVQGNTLRRVRIQKKNSRYYFQHPYFRLFIAYFVIFCNFLIYAEDPVSHSVAPCTLPVLGNVYSFVVNRYNNNRTVSAISFQLCMTWLMRLTMFQEDKGSWMIMFLTTITFLYILSIIFNAFIGLGGSSVAEYKVTSFLGFVNKTFMKAAGLGTWMGDFVTAWMVTDMMLQDKLYPRWNKRLRKWWRTGWNRIIMFWVVLFVTTVIVTTAITTDYLKWDYLNHDFVATNELSRALLASFILICDLSIVMQDWEFPLFRGSLDIKLPGINVASIRLSLPRFLNRENWSVHITGKWFNYGIIMLVIILDLNMWKNQIFYSPYDFGQYTNSEGNIFTIEDRSFLAVANKTMVSWEWRNSHMTTSNQSFASIDPKMNSKYLGFSLGVKAIAFIPSIAAFIIFGLLIWFYGREEFVVERIVVDGAPIEGIVVESELIHTNTNEPTETKDLFKQKKYEAALEEDGPSPARLIKITYV</sequence>
<organism evidence="3 4">
    <name type="scientific">Actinia tenebrosa</name>
    <name type="common">Australian red waratah sea anemone</name>
    <dbReference type="NCBI Taxonomy" id="6105"/>
    <lineage>
        <taxon>Eukaryota</taxon>
        <taxon>Metazoa</taxon>
        <taxon>Cnidaria</taxon>
        <taxon>Anthozoa</taxon>
        <taxon>Hexacorallia</taxon>
        <taxon>Actiniaria</taxon>
        <taxon>Actiniidae</taxon>
        <taxon>Actinia</taxon>
    </lineage>
</organism>
<dbReference type="PANTHER" id="PTHR31226">
    <property type="entry name" value="TRANSMEMBRANE PROTEIN 117"/>
    <property type="match status" value="1"/>
</dbReference>
<feature type="region of interest" description="Disordered" evidence="1">
    <location>
        <begin position="1"/>
        <end position="43"/>
    </location>
</feature>
<dbReference type="Proteomes" id="UP000515163">
    <property type="component" value="Unplaced"/>
</dbReference>
<feature type="transmembrane region" description="Helical" evidence="2">
    <location>
        <begin position="233"/>
        <end position="254"/>
    </location>
</feature>